<dbReference type="Gene3D" id="2.40.170.20">
    <property type="entry name" value="TonB-dependent receptor, beta-barrel domain"/>
    <property type="match status" value="1"/>
</dbReference>
<keyword evidence="6 9" id="KW-0472">Membrane</keyword>
<gene>
    <name evidence="13" type="ORF">HMPREF9465_00823</name>
</gene>
<keyword evidence="3 9" id="KW-0813">Transport</keyword>
<dbReference type="Proteomes" id="UP000005835">
    <property type="component" value="Unassembled WGS sequence"/>
</dbReference>
<evidence type="ECO:0000256" key="4">
    <source>
        <dbReference type="ARBA" id="ARBA00022452"/>
    </source>
</evidence>
<comment type="similarity">
    <text evidence="2 9">Belongs to the TonB-dependent receptor family.</text>
</comment>
<evidence type="ECO:0000256" key="1">
    <source>
        <dbReference type="ARBA" id="ARBA00004571"/>
    </source>
</evidence>
<evidence type="ECO:0000256" key="7">
    <source>
        <dbReference type="ARBA" id="ARBA00023170"/>
    </source>
</evidence>
<organism evidence="13 14">
    <name type="scientific">Sutterella wadsworthensis 2_1_59BFAA</name>
    <dbReference type="NCBI Taxonomy" id="742823"/>
    <lineage>
        <taxon>Bacteria</taxon>
        <taxon>Pseudomonadati</taxon>
        <taxon>Pseudomonadota</taxon>
        <taxon>Betaproteobacteria</taxon>
        <taxon>Burkholderiales</taxon>
        <taxon>Sutterellaceae</taxon>
        <taxon>Sutterella</taxon>
    </lineage>
</organism>
<dbReference type="STRING" id="742823.HMPREF9465_00823"/>
<keyword evidence="14" id="KW-1185">Reference proteome</keyword>
<proteinExistence type="inferred from homology"/>
<dbReference type="InterPro" id="IPR012910">
    <property type="entry name" value="Plug_dom"/>
</dbReference>
<evidence type="ECO:0000256" key="3">
    <source>
        <dbReference type="ARBA" id="ARBA00022448"/>
    </source>
</evidence>
<dbReference type="Pfam" id="PF07715">
    <property type="entry name" value="Plug"/>
    <property type="match status" value="1"/>
</dbReference>
<keyword evidence="7" id="KW-0675">Receptor</keyword>
<keyword evidence="11" id="KW-0732">Signal</keyword>
<protein>
    <recommendedName>
        <fullName evidence="12">TonB-dependent receptor plug domain-containing protein</fullName>
    </recommendedName>
</protein>
<evidence type="ECO:0000256" key="10">
    <source>
        <dbReference type="SAM" id="MobiDB-lite"/>
    </source>
</evidence>
<comment type="subcellular location">
    <subcellularLocation>
        <location evidence="1 9">Cell outer membrane</location>
        <topology evidence="1 9">Multi-pass membrane protein</topology>
    </subcellularLocation>
</comment>
<evidence type="ECO:0000313" key="14">
    <source>
        <dbReference type="Proteomes" id="UP000005835"/>
    </source>
</evidence>
<sequence length="869" mass="96266">MVLHRTLIAAAVLAATAPAWASTEEAARAVEEPAQADAAEPASDEGESVVVRDRAGESLTSFTHLTREDIARRPTEDGNITDLLKSNPAVQFSNHGDGSLQMGEIKPSNISIHGSVAYQNNYTLDGISTNSDLDPAEQTSVTTTRLGGSDEQGFYVDSRLIDSVTVYDHNIPASFGGFTGGVIDAQTRSWSGENHISVFGRMTKSGWSRIHTDSALDVGSGDADVSKPAQFQTDFEKKTYGFTGEWGITDNLGVVVGYTRRESKIPTVQVPGTRVSIVPDDQNWTGWGVLETPVAGGTQTQRRTADNFFAKATLYATPWTEASLALTYSGYESKGFLTTVADSGYEDHHDGLNLTASVKHRMKAGVLDSSLAYTRMTDKRTSDVKNWTQLDRYTIGMDDTGSTSTTSMTSAASGGLGDLESTQSVINAKTRMDCEPVMVGSVSHQFSAGADLSSTHAEYRRGSNYYRWGVTQSVMQSDYGEFSQTDFYTTRWKAGTYEADYNQAALFGEHRMGVGDFVIRTGLRAEYDDFTKDVNIAPRFTTSWDLFGNGGSVITVGANRYYGRNILTYALYKAQNGGMENIYDYASDDSPAADGWFAANDFDGLERLKTPFSDEFSIGLTQRLGDWSASAAYVHRNGHDEVRSRSRTEGSGYDTRFVREFYNGGESEHDSVIFSINNTAPLKFAKANHWVRFSAAWQETKSNAAIDQGYSELESGKTVNMDKVWYDGSVIDAEDLDSTDFNIPVKFDLEATSEWAQWGLTWYNFLHLSLDRSQAVRDDGEYYAWTHEGEYGPMTEQIRKYSRVDFASAWSWDTKVLYRPDWARGVGVSLEVYNVTNNRNASDVFVYKGTQYKSYDPGRQFWVQLSYDY</sequence>
<evidence type="ECO:0000259" key="12">
    <source>
        <dbReference type="Pfam" id="PF07715"/>
    </source>
</evidence>
<evidence type="ECO:0000256" key="6">
    <source>
        <dbReference type="ARBA" id="ARBA00023136"/>
    </source>
</evidence>
<feature type="region of interest" description="Disordered" evidence="10">
    <location>
        <begin position="25"/>
        <end position="55"/>
    </location>
</feature>
<feature type="compositionally biased region" description="Low complexity" evidence="10">
    <location>
        <begin position="32"/>
        <end position="41"/>
    </location>
</feature>
<dbReference type="OrthoDB" id="9766643at2"/>
<dbReference type="GO" id="GO:0009279">
    <property type="term" value="C:cell outer membrane"/>
    <property type="evidence" value="ECO:0007669"/>
    <property type="project" value="UniProtKB-SubCell"/>
</dbReference>
<keyword evidence="5 9" id="KW-0812">Transmembrane</keyword>
<dbReference type="RefSeq" id="WP_005434424.1">
    <property type="nucleotide sequence ID" value="NZ_JH815515.1"/>
</dbReference>
<keyword evidence="8 9" id="KW-0998">Cell outer membrane</keyword>
<evidence type="ECO:0000256" key="11">
    <source>
        <dbReference type="SAM" id="SignalP"/>
    </source>
</evidence>
<name>K1JIP5_9BURK</name>
<accession>K1JIP5</accession>
<dbReference type="AlphaFoldDB" id="K1JIP5"/>
<dbReference type="SUPFAM" id="SSF56935">
    <property type="entry name" value="Porins"/>
    <property type="match status" value="1"/>
</dbReference>
<dbReference type="InterPro" id="IPR036942">
    <property type="entry name" value="Beta-barrel_TonB_sf"/>
</dbReference>
<feature type="chain" id="PRO_5003849788" description="TonB-dependent receptor plug domain-containing protein" evidence="11">
    <location>
        <begin position="22"/>
        <end position="869"/>
    </location>
</feature>
<dbReference type="HOGENOM" id="CLU_012991_0_0_4"/>
<evidence type="ECO:0000256" key="2">
    <source>
        <dbReference type="ARBA" id="ARBA00009810"/>
    </source>
</evidence>
<dbReference type="eggNOG" id="COG4771">
    <property type="taxonomic scope" value="Bacteria"/>
</dbReference>
<feature type="domain" description="TonB-dependent receptor plug" evidence="12">
    <location>
        <begin position="58"/>
        <end position="181"/>
    </location>
</feature>
<evidence type="ECO:0000256" key="9">
    <source>
        <dbReference type="PROSITE-ProRule" id="PRU01360"/>
    </source>
</evidence>
<keyword evidence="4 9" id="KW-1134">Transmembrane beta strand</keyword>
<evidence type="ECO:0000313" key="13">
    <source>
        <dbReference type="EMBL" id="EKB31555.1"/>
    </source>
</evidence>
<dbReference type="PATRIC" id="fig|742823.3.peg.827"/>
<comment type="caution">
    <text evidence="13">The sequence shown here is derived from an EMBL/GenBank/DDBJ whole genome shotgun (WGS) entry which is preliminary data.</text>
</comment>
<dbReference type="InterPro" id="IPR039426">
    <property type="entry name" value="TonB-dep_rcpt-like"/>
</dbReference>
<feature type="signal peptide" evidence="11">
    <location>
        <begin position="1"/>
        <end position="21"/>
    </location>
</feature>
<dbReference type="PROSITE" id="PS52016">
    <property type="entry name" value="TONB_DEPENDENT_REC_3"/>
    <property type="match status" value="1"/>
</dbReference>
<dbReference type="Gene3D" id="2.170.130.10">
    <property type="entry name" value="TonB-dependent receptor, plug domain"/>
    <property type="match status" value="1"/>
</dbReference>
<dbReference type="EMBL" id="ADMG01000020">
    <property type="protein sequence ID" value="EKB31555.1"/>
    <property type="molecule type" value="Genomic_DNA"/>
</dbReference>
<reference evidence="13 14" key="1">
    <citation type="submission" date="2012-05" db="EMBL/GenBank/DDBJ databases">
        <title>The Genome Sequence of Sutterella wadsworthensis 2_1_59BFAA.</title>
        <authorList>
            <consortium name="The Broad Institute Genome Sequencing Platform"/>
            <person name="Earl A."/>
            <person name="Ward D."/>
            <person name="Feldgarden M."/>
            <person name="Gevers D."/>
            <person name="Daigneault M."/>
            <person name="Strauss J."/>
            <person name="Allen-Vercoe E."/>
            <person name="Walker B."/>
            <person name="Young S.K."/>
            <person name="Zeng Q."/>
            <person name="Gargeya S."/>
            <person name="Fitzgerald M."/>
            <person name="Haas B."/>
            <person name="Abouelleil A."/>
            <person name="Alvarado L."/>
            <person name="Arachchi H.M."/>
            <person name="Berlin A.M."/>
            <person name="Chapman S.B."/>
            <person name="Goldberg J."/>
            <person name="Griggs A."/>
            <person name="Gujja S."/>
            <person name="Hansen M."/>
            <person name="Howarth C."/>
            <person name="Imamovic A."/>
            <person name="Larimer J."/>
            <person name="McCowen C."/>
            <person name="Montmayeur A."/>
            <person name="Murphy C."/>
            <person name="Neiman D."/>
            <person name="Pearson M."/>
            <person name="Priest M."/>
            <person name="Roberts A."/>
            <person name="Saif S."/>
            <person name="Shea T."/>
            <person name="Sisk P."/>
            <person name="Sykes S."/>
            <person name="Wortman J."/>
            <person name="Nusbaum C."/>
            <person name="Birren B."/>
        </authorList>
    </citation>
    <scope>NUCLEOTIDE SEQUENCE [LARGE SCALE GENOMIC DNA]</scope>
    <source>
        <strain evidence="13 14">2_1_59BFAA</strain>
    </source>
</reference>
<evidence type="ECO:0000256" key="8">
    <source>
        <dbReference type="ARBA" id="ARBA00023237"/>
    </source>
</evidence>
<evidence type="ECO:0000256" key="5">
    <source>
        <dbReference type="ARBA" id="ARBA00022692"/>
    </source>
</evidence>
<dbReference type="InterPro" id="IPR037066">
    <property type="entry name" value="Plug_dom_sf"/>
</dbReference>